<dbReference type="RefSeq" id="WP_098154551.1">
    <property type="nucleotide sequence ID" value="NZ_CADEVR010000005.1"/>
</dbReference>
<gene>
    <name evidence="1" type="ORF">CRM94_35575</name>
</gene>
<sequence length="279" mass="29704">MNAGGGGARAAAPGFDAIDWAAPWLAPFAARGPRWQAAALAGEADWLAALGGDAAAAGIATGRGRLLRFIAQSELPPGVAYETQIAATGGVPTRHNLHDFFNALVWFAYPRFKAAINARQAEAIDTLGVGGARGGLRDALTLLDENGALFVCADPALGEALRCFGWQALFVEARAAWGRACELRLVGHALLEKLVQPYKACTAHAWIVAAPPAYFDWDEGARRGWLDAHVAAGFDARLPSSRGFAPLPVLGVPGWWPANRDPRFYEDAQVFRPGRRQPA</sequence>
<evidence type="ECO:0000313" key="1">
    <source>
        <dbReference type="EMBL" id="PEH39588.1"/>
    </source>
</evidence>
<dbReference type="EMBL" id="PDDY01000004">
    <property type="protein sequence ID" value="PEH39588.1"/>
    <property type="molecule type" value="Genomic_DNA"/>
</dbReference>
<evidence type="ECO:0008006" key="3">
    <source>
        <dbReference type="Google" id="ProtNLM"/>
    </source>
</evidence>
<accession>A0A2A7S7R9</accession>
<comment type="caution">
    <text evidence="1">The sequence shown here is derived from an EMBL/GenBank/DDBJ whole genome shotgun (WGS) entry which is preliminary data.</text>
</comment>
<reference evidence="2" key="1">
    <citation type="submission" date="2017-09" db="EMBL/GenBank/DDBJ databases">
        <title>FDA dAtabase for Regulatory Grade micrObial Sequences (FDA-ARGOS): Supporting development and validation of Infectious Disease Dx tests.</title>
        <authorList>
            <person name="Minogue T."/>
            <person name="Wolcott M."/>
            <person name="Wasieloski L."/>
            <person name="Aguilar W."/>
            <person name="Moore D."/>
            <person name="Tallon L."/>
            <person name="Sadzewicz L."/>
            <person name="Ott S."/>
            <person name="Zhao X."/>
            <person name="Nagaraj S."/>
            <person name="Vavikolanu K."/>
            <person name="Aluvathingal J."/>
            <person name="Nadendla S."/>
            <person name="Sichtig H."/>
        </authorList>
    </citation>
    <scope>NUCLEOTIDE SEQUENCE [LARGE SCALE GENOMIC DNA]</scope>
    <source>
        <strain evidence="2">FDAARGOS_390</strain>
    </source>
</reference>
<name>A0A2A7S7R9_BURGA</name>
<dbReference type="AlphaFoldDB" id="A0A2A7S7R9"/>
<dbReference type="Proteomes" id="UP000220629">
    <property type="component" value="Unassembled WGS sequence"/>
</dbReference>
<evidence type="ECO:0000313" key="2">
    <source>
        <dbReference type="Proteomes" id="UP000220629"/>
    </source>
</evidence>
<organism evidence="1 2">
    <name type="scientific">Burkholderia gladioli</name>
    <name type="common">Pseudomonas marginata</name>
    <name type="synonym">Phytomonas marginata</name>
    <dbReference type="NCBI Taxonomy" id="28095"/>
    <lineage>
        <taxon>Bacteria</taxon>
        <taxon>Pseudomonadati</taxon>
        <taxon>Pseudomonadota</taxon>
        <taxon>Betaproteobacteria</taxon>
        <taxon>Burkholderiales</taxon>
        <taxon>Burkholderiaceae</taxon>
        <taxon>Burkholderia</taxon>
    </lineage>
</organism>
<dbReference type="InterPro" id="IPR021390">
    <property type="entry name" value="DUF3025"/>
</dbReference>
<proteinExistence type="predicted"/>
<protein>
    <recommendedName>
        <fullName evidence="3">DUF3025 domain-containing protein</fullName>
    </recommendedName>
</protein>
<dbReference type="Pfam" id="PF11227">
    <property type="entry name" value="DUF3025"/>
    <property type="match status" value="1"/>
</dbReference>